<keyword evidence="8" id="KW-1185">Reference proteome</keyword>
<dbReference type="Pfam" id="PF13561">
    <property type="entry name" value="adh_short_C2"/>
    <property type="match status" value="1"/>
</dbReference>
<proteinExistence type="predicted"/>
<comment type="caution">
    <text evidence="7">The sequence shown here is derived from an EMBL/GenBank/DDBJ whole genome shotgun (WGS) entry which is preliminary data.</text>
</comment>
<dbReference type="GO" id="GO:0047500">
    <property type="term" value="F:(+)-borneol dehydrogenase activity"/>
    <property type="evidence" value="ECO:0007669"/>
    <property type="project" value="UniProtKB-EC"/>
</dbReference>
<dbReference type="PANTHER" id="PTHR42898:SF28">
    <property type="entry name" value="TROPINONE REDUCTASE HOMOLOG"/>
    <property type="match status" value="1"/>
</dbReference>
<dbReference type="OrthoDB" id="417891at2759"/>
<evidence type="ECO:0000256" key="5">
    <source>
        <dbReference type="ARBA" id="ARBA00059271"/>
    </source>
</evidence>
<dbReference type="AlphaFoldDB" id="A0A8X9A2S1"/>
<evidence type="ECO:0000256" key="4">
    <source>
        <dbReference type="ARBA" id="ARBA00052851"/>
    </source>
</evidence>
<dbReference type="InterPro" id="IPR045000">
    <property type="entry name" value="TR"/>
</dbReference>
<dbReference type="EMBL" id="PNBA02000004">
    <property type="protein sequence ID" value="KAG6427622.1"/>
    <property type="molecule type" value="Genomic_DNA"/>
</dbReference>
<organism evidence="7">
    <name type="scientific">Salvia splendens</name>
    <name type="common">Scarlet sage</name>
    <dbReference type="NCBI Taxonomy" id="180675"/>
    <lineage>
        <taxon>Eukaryota</taxon>
        <taxon>Viridiplantae</taxon>
        <taxon>Streptophyta</taxon>
        <taxon>Embryophyta</taxon>
        <taxon>Tracheophyta</taxon>
        <taxon>Spermatophyta</taxon>
        <taxon>Magnoliopsida</taxon>
        <taxon>eudicotyledons</taxon>
        <taxon>Gunneridae</taxon>
        <taxon>Pentapetalae</taxon>
        <taxon>asterids</taxon>
        <taxon>lamiids</taxon>
        <taxon>Lamiales</taxon>
        <taxon>Lamiaceae</taxon>
        <taxon>Nepetoideae</taxon>
        <taxon>Mentheae</taxon>
        <taxon>Salviinae</taxon>
        <taxon>Salvia</taxon>
        <taxon>Salvia subgen. Calosphace</taxon>
        <taxon>core Calosphace</taxon>
    </lineage>
</organism>
<keyword evidence="3" id="KW-0520">NAD</keyword>
<evidence type="ECO:0000256" key="3">
    <source>
        <dbReference type="ARBA" id="ARBA00023027"/>
    </source>
</evidence>
<reference evidence="7" key="1">
    <citation type="submission" date="2018-01" db="EMBL/GenBank/DDBJ databases">
        <authorList>
            <person name="Mao J.F."/>
        </authorList>
    </citation>
    <scope>NUCLEOTIDE SEQUENCE</scope>
    <source>
        <strain evidence="7">Huo1</strain>
        <tissue evidence="7">Leaf</tissue>
    </source>
</reference>
<accession>A0A8X9A2S1</accession>
<dbReference type="Gene3D" id="3.40.50.720">
    <property type="entry name" value="NAD(P)-binding Rossmann-like Domain"/>
    <property type="match status" value="1"/>
</dbReference>
<dbReference type="PRINTS" id="PR00080">
    <property type="entry name" value="SDRFAMILY"/>
</dbReference>
<keyword evidence="2" id="KW-0560">Oxidoreductase</keyword>
<sequence length="268" mass="28872">MASKDQNSNRQKRWSLEAMTALVTGGTRGIGYAIVEELAEFGATIYTCSRNGSELNERLKEWEAKGFKVKGSVCDLTSRTQREELIKNVSLEFNGKLNILINNAAITKLKHACDHTAEDLDGIVSANVESPYHISQLAYPLLKASTSANIVFISSVAGGVALPALSAYAASKGAINQLTKNLACEWAKDNICVNAVAPFGVRTTIIKPEEVEVSILQMLAPLMARTHVNRIAEADEISPLVAFLCLPVASYITGQVIYVDGGFTAGCY</sequence>
<comment type="catalytic activity">
    <reaction evidence="4">
        <text>(1R,2S,4R)-borneol + NAD(+) = (1R,4R)-camphor + NADH + H(+)</text>
        <dbReference type="Rhea" id="RHEA:17329"/>
        <dbReference type="ChEBI" id="CHEBI:15378"/>
        <dbReference type="ChEBI" id="CHEBI:15393"/>
        <dbReference type="ChEBI" id="CHEBI:15396"/>
        <dbReference type="ChEBI" id="CHEBI:57540"/>
        <dbReference type="ChEBI" id="CHEBI:57945"/>
        <dbReference type="EC" id="1.1.1.198"/>
    </reaction>
    <physiologicalReaction direction="left-to-right" evidence="4">
        <dbReference type="Rhea" id="RHEA:17330"/>
    </physiologicalReaction>
</comment>
<protein>
    <recommendedName>
        <fullName evidence="6">(+)-borneol dehydrogenase</fullName>
        <ecNumber evidence="6">1.1.1.198</ecNumber>
    </recommendedName>
</protein>
<dbReference type="FunFam" id="3.40.50.720:FF:000084">
    <property type="entry name" value="Short-chain dehydrogenase reductase"/>
    <property type="match status" value="1"/>
</dbReference>
<dbReference type="SUPFAM" id="SSF51735">
    <property type="entry name" value="NAD(P)-binding Rossmann-fold domains"/>
    <property type="match status" value="1"/>
</dbReference>
<comment type="function">
    <text evidence="5">Involved in the biosynthesis of monoterpene natural products related to camphor. Catalayzes the oxidation of (+)-borneol to (+)-camphor. Shows absolute selectivity towards (+)-borneol. Catalyzes the oxidation of (+)-isoborneol to (-)-camphor. Shows absolute selectivity towards (+)-isoborneol.</text>
</comment>
<evidence type="ECO:0000256" key="1">
    <source>
        <dbReference type="ARBA" id="ARBA00022857"/>
    </source>
</evidence>
<evidence type="ECO:0000256" key="6">
    <source>
        <dbReference type="ARBA" id="ARBA00066693"/>
    </source>
</evidence>
<dbReference type="Proteomes" id="UP000298416">
    <property type="component" value="Unassembled WGS sequence"/>
</dbReference>
<dbReference type="PRINTS" id="PR00081">
    <property type="entry name" value="GDHRDH"/>
</dbReference>
<gene>
    <name evidence="7" type="ORF">SASPL_111868</name>
</gene>
<dbReference type="InterPro" id="IPR002347">
    <property type="entry name" value="SDR_fam"/>
</dbReference>
<dbReference type="EC" id="1.1.1.198" evidence="6"/>
<name>A0A8X9A2S1_SALSN</name>
<dbReference type="PROSITE" id="PS00061">
    <property type="entry name" value="ADH_SHORT"/>
    <property type="match status" value="1"/>
</dbReference>
<evidence type="ECO:0000313" key="7">
    <source>
        <dbReference type="EMBL" id="KAG6427622.1"/>
    </source>
</evidence>
<reference evidence="7" key="2">
    <citation type="submission" date="2020-08" db="EMBL/GenBank/DDBJ databases">
        <title>Plant Genome Project.</title>
        <authorList>
            <person name="Zhang R.-G."/>
        </authorList>
    </citation>
    <scope>NUCLEOTIDE SEQUENCE</scope>
    <source>
        <strain evidence="7">Huo1</strain>
        <tissue evidence="7">Leaf</tissue>
    </source>
</reference>
<dbReference type="InterPro" id="IPR036291">
    <property type="entry name" value="NAD(P)-bd_dom_sf"/>
</dbReference>
<evidence type="ECO:0000313" key="8">
    <source>
        <dbReference type="Proteomes" id="UP000298416"/>
    </source>
</evidence>
<keyword evidence="1" id="KW-0521">NADP</keyword>
<evidence type="ECO:0000256" key="2">
    <source>
        <dbReference type="ARBA" id="ARBA00023002"/>
    </source>
</evidence>
<dbReference type="PANTHER" id="PTHR42898">
    <property type="entry name" value="TROPINONE REDUCTASE"/>
    <property type="match status" value="1"/>
</dbReference>
<dbReference type="InterPro" id="IPR020904">
    <property type="entry name" value="Sc_DH/Rdtase_CS"/>
</dbReference>